<dbReference type="InterPro" id="IPR036291">
    <property type="entry name" value="NAD(P)-bd_dom_sf"/>
</dbReference>
<dbReference type="Gene3D" id="3.40.50.720">
    <property type="entry name" value="NAD(P)-binding Rossmann-like Domain"/>
    <property type="match status" value="1"/>
</dbReference>
<dbReference type="GO" id="GO:0005737">
    <property type="term" value="C:cytoplasm"/>
    <property type="evidence" value="ECO:0007669"/>
    <property type="project" value="TreeGrafter"/>
</dbReference>
<reference evidence="3" key="1">
    <citation type="submission" date="2021-02" db="EMBL/GenBank/DDBJ databases">
        <authorList>
            <person name="Nowell W R."/>
        </authorList>
    </citation>
    <scope>NUCLEOTIDE SEQUENCE</scope>
</reference>
<dbReference type="Proteomes" id="UP000663829">
    <property type="component" value="Unassembled WGS sequence"/>
</dbReference>
<comment type="caution">
    <text evidence="3">The sequence shown here is derived from an EMBL/GenBank/DDBJ whole genome shotgun (WGS) entry which is preliminary data.</text>
</comment>
<dbReference type="InterPro" id="IPR001509">
    <property type="entry name" value="Epimerase_deHydtase"/>
</dbReference>
<evidence type="ECO:0000313" key="3">
    <source>
        <dbReference type="EMBL" id="CAF1259285.1"/>
    </source>
</evidence>
<dbReference type="EMBL" id="CAJNOQ010010722">
    <property type="protein sequence ID" value="CAF1259285.1"/>
    <property type="molecule type" value="Genomic_DNA"/>
</dbReference>
<evidence type="ECO:0000313" key="2">
    <source>
        <dbReference type="EMBL" id="CAF1064601.1"/>
    </source>
</evidence>
<dbReference type="OrthoDB" id="9992820at2759"/>
<evidence type="ECO:0000313" key="5">
    <source>
        <dbReference type="EMBL" id="CAF4035373.1"/>
    </source>
</evidence>
<accession>A0A815AMD7</accession>
<dbReference type="EMBL" id="CAJOBC010018008">
    <property type="protein sequence ID" value="CAF4035373.1"/>
    <property type="molecule type" value="Genomic_DNA"/>
</dbReference>
<dbReference type="Proteomes" id="UP000682733">
    <property type="component" value="Unassembled WGS sequence"/>
</dbReference>
<dbReference type="Proteomes" id="UP000681722">
    <property type="component" value="Unassembled WGS sequence"/>
</dbReference>
<evidence type="ECO:0000259" key="1">
    <source>
        <dbReference type="Pfam" id="PF01370"/>
    </source>
</evidence>
<dbReference type="PANTHER" id="PTHR48079">
    <property type="entry name" value="PROTEIN YEEZ"/>
    <property type="match status" value="1"/>
</dbReference>
<dbReference type="InterPro" id="IPR051783">
    <property type="entry name" value="NAD(P)-dependent_oxidoreduct"/>
</dbReference>
<keyword evidence="6" id="KW-1185">Reference proteome</keyword>
<feature type="domain" description="NAD-dependent epimerase/dehydratase" evidence="1">
    <location>
        <begin position="5"/>
        <end position="226"/>
    </location>
</feature>
<dbReference type="Pfam" id="PF01370">
    <property type="entry name" value="Epimerase"/>
    <property type="match status" value="1"/>
</dbReference>
<proteinExistence type="predicted"/>
<dbReference type="SUPFAM" id="SSF51735">
    <property type="entry name" value="NAD(P)-binding Rossmann-fold domains"/>
    <property type="match status" value="1"/>
</dbReference>
<dbReference type="Proteomes" id="UP000677228">
    <property type="component" value="Unassembled WGS sequence"/>
</dbReference>
<gene>
    <name evidence="3" type="ORF">GPM918_LOCUS26525</name>
    <name evidence="2" type="ORF">OVA965_LOCUS17590</name>
    <name evidence="5" type="ORF">SRO942_LOCUS26694</name>
    <name evidence="4" type="ORF">TMI583_LOCUS17600</name>
</gene>
<protein>
    <recommendedName>
        <fullName evidence="1">NAD-dependent epimerase/dehydratase domain-containing protein</fullName>
    </recommendedName>
</protein>
<dbReference type="PANTHER" id="PTHR48079:SF3">
    <property type="entry name" value="NAD-DEPENDENT EPIMERASE_DEHYDRATASE DOMAIN-CONTAINING PROTEIN"/>
    <property type="match status" value="1"/>
</dbReference>
<organism evidence="3 6">
    <name type="scientific">Didymodactylos carnosus</name>
    <dbReference type="NCBI Taxonomy" id="1234261"/>
    <lineage>
        <taxon>Eukaryota</taxon>
        <taxon>Metazoa</taxon>
        <taxon>Spiralia</taxon>
        <taxon>Gnathifera</taxon>
        <taxon>Rotifera</taxon>
        <taxon>Eurotatoria</taxon>
        <taxon>Bdelloidea</taxon>
        <taxon>Philodinida</taxon>
        <taxon>Philodinidae</taxon>
        <taxon>Didymodactylos</taxon>
    </lineage>
</organism>
<sequence length="316" mass="35735">MSSSVFVSGAGGYIGFDIAKAFRRAGYRVYGLIRNQKYSSTLIINEIIPVVAKLSDTSTYVDIMSKCSIIIDAVGWCSESQTFLDAAIQAGRNRGSDIYKPLFIFTSGIMTYGDASRLPLDETIKPKPKSIPGDMKEREEFEDKILLLKQTEGVYPVVVRPGFVYGGQGGFVADLFYKIGTDKELVLYGRSDKRWSWVHIDDLSDAYVLIARSPIASVKNQMFNIAAQGDNPTYEQLRVAMAQQLGWSNTKNKIIYHSVDKMDEKDAHQLNWEPDVIINPKKITDQLGWTPKHVGYLHEIEIYYQSWLQSKKEKMN</sequence>
<dbReference type="EMBL" id="CAJNOK010008478">
    <property type="protein sequence ID" value="CAF1064601.1"/>
    <property type="molecule type" value="Genomic_DNA"/>
</dbReference>
<evidence type="ECO:0000313" key="6">
    <source>
        <dbReference type="Proteomes" id="UP000663829"/>
    </source>
</evidence>
<dbReference type="EMBL" id="CAJOBA010008492">
    <property type="protein sequence ID" value="CAF3829743.1"/>
    <property type="molecule type" value="Genomic_DNA"/>
</dbReference>
<name>A0A815AMD7_9BILA</name>
<dbReference type="AlphaFoldDB" id="A0A815AMD7"/>
<dbReference type="GO" id="GO:0004029">
    <property type="term" value="F:aldehyde dehydrogenase (NAD+) activity"/>
    <property type="evidence" value="ECO:0007669"/>
    <property type="project" value="TreeGrafter"/>
</dbReference>
<evidence type="ECO:0000313" key="4">
    <source>
        <dbReference type="EMBL" id="CAF3829743.1"/>
    </source>
</evidence>